<keyword evidence="3" id="KW-1185">Reference proteome</keyword>
<evidence type="ECO:0000313" key="2">
    <source>
        <dbReference type="EMBL" id="QBX56475.1"/>
    </source>
</evidence>
<dbReference type="OrthoDB" id="3759692at2"/>
<dbReference type="RefSeq" id="WP_135268462.1">
    <property type="nucleotide sequence ID" value="NZ_CP038436.1"/>
</dbReference>
<accession>A0A4P7IGT5</accession>
<dbReference type="KEGG" id="nsn:EXE58_14045"/>
<keyword evidence="1" id="KW-1133">Transmembrane helix</keyword>
<keyword evidence="1" id="KW-0472">Membrane</keyword>
<keyword evidence="1" id="KW-0812">Transmembrane</keyword>
<sequence length="484" mass="51466">MSTPTDLERRVSEALSALADQVQPEHLSPRAAPAAPAWRRTPLLVMAAAASVVLALVLTLVIDQGDDRVAPAPQPDRSDVVVPPDVGRAWDRVADSGPARLDLDGDGADEKVSFLGEPSREYDGRVRLQTTLSGDGAEAYGVVDLGTTVGVDTLEPIDADGDGDEEMVLYYTDPTDPMTTLPMVLDLRDGVLVEAVPTDRELFRRGSLEVEGGTEHYDMVRVVDYWIEGGAMFSGVSRGSFASVGMSLFRPEEHIVDVVRWRLREDGALVPEPADPSCVVVTADGRRRACSPGEVDPLPDVAPVADERIAVGSSFSAGPDYLRYRAVLEPSSTAGADAELVVTVRSGDQLRLPLRTGSEPRVFTTAPFIATDGGFDGATFLVASEDGDEPGAMWVVAELGGRLVQLDPVGPLQPGTGYLDDGRAQRTWLTPRGGLFTAVADTADEAGPWELRSWVMVGDAQVTAVPRGTVCFTDPSDPGTARAC</sequence>
<proteinExistence type="predicted"/>
<evidence type="ECO:0000256" key="1">
    <source>
        <dbReference type="SAM" id="Phobius"/>
    </source>
</evidence>
<protein>
    <submittedName>
        <fullName evidence="2">Uncharacterized protein</fullName>
    </submittedName>
</protein>
<name>A0A4P7IGT5_9ACTN</name>
<dbReference type="AlphaFoldDB" id="A0A4P7IGT5"/>
<gene>
    <name evidence="2" type="ORF">EXE58_14045</name>
</gene>
<evidence type="ECO:0000313" key="3">
    <source>
        <dbReference type="Proteomes" id="UP000294853"/>
    </source>
</evidence>
<feature type="transmembrane region" description="Helical" evidence="1">
    <location>
        <begin position="43"/>
        <end position="62"/>
    </location>
</feature>
<dbReference type="Proteomes" id="UP000294853">
    <property type="component" value="Chromosome"/>
</dbReference>
<dbReference type="EMBL" id="CP038436">
    <property type="protein sequence ID" value="QBX56475.1"/>
    <property type="molecule type" value="Genomic_DNA"/>
</dbReference>
<organism evidence="2 3">
    <name type="scientific">Nocardioides seonyuensis</name>
    <dbReference type="NCBI Taxonomy" id="2518371"/>
    <lineage>
        <taxon>Bacteria</taxon>
        <taxon>Bacillati</taxon>
        <taxon>Actinomycetota</taxon>
        <taxon>Actinomycetes</taxon>
        <taxon>Propionibacteriales</taxon>
        <taxon>Nocardioidaceae</taxon>
        <taxon>Nocardioides</taxon>
    </lineage>
</organism>
<reference evidence="2 3" key="1">
    <citation type="submission" date="2019-03" db="EMBL/GenBank/DDBJ databases">
        <title>Three New Species of Nocardioides, Nocardioides euryhalodurans sp. nov., Nocardioides seonyuensis sp. nov. and Nocardioides eburneoflavus sp. nov. Iolated from Soil.</title>
        <authorList>
            <person name="Roh S.G."/>
            <person name="Lee C."/>
            <person name="Kim M.-K."/>
            <person name="Kim S.B."/>
        </authorList>
    </citation>
    <scope>NUCLEOTIDE SEQUENCE [LARGE SCALE GENOMIC DNA]</scope>
    <source>
        <strain evidence="2 3">MMS17-SY207-3</strain>
    </source>
</reference>